<dbReference type="EMBL" id="JANPWB010000010">
    <property type="protein sequence ID" value="KAJ1142802.1"/>
    <property type="molecule type" value="Genomic_DNA"/>
</dbReference>
<dbReference type="Proteomes" id="UP001066276">
    <property type="component" value="Chromosome 6"/>
</dbReference>
<protein>
    <submittedName>
        <fullName evidence="1">Uncharacterized protein</fullName>
    </submittedName>
</protein>
<accession>A0AAV7QTN6</accession>
<keyword evidence="2" id="KW-1185">Reference proteome</keyword>
<name>A0AAV7QTN6_PLEWA</name>
<comment type="caution">
    <text evidence="1">The sequence shown here is derived from an EMBL/GenBank/DDBJ whole genome shotgun (WGS) entry which is preliminary data.</text>
</comment>
<proteinExistence type="predicted"/>
<dbReference type="AlphaFoldDB" id="A0AAV7QTN6"/>
<reference evidence="1" key="1">
    <citation type="journal article" date="2022" name="bioRxiv">
        <title>Sequencing and chromosome-scale assembly of the giantPleurodeles waltlgenome.</title>
        <authorList>
            <person name="Brown T."/>
            <person name="Elewa A."/>
            <person name="Iarovenko S."/>
            <person name="Subramanian E."/>
            <person name="Araus A.J."/>
            <person name="Petzold A."/>
            <person name="Susuki M."/>
            <person name="Suzuki K.-i.T."/>
            <person name="Hayashi T."/>
            <person name="Toyoda A."/>
            <person name="Oliveira C."/>
            <person name="Osipova E."/>
            <person name="Leigh N.D."/>
            <person name="Simon A."/>
            <person name="Yun M.H."/>
        </authorList>
    </citation>
    <scope>NUCLEOTIDE SEQUENCE</scope>
    <source>
        <strain evidence="1">20211129_DDA</strain>
        <tissue evidence="1">Liver</tissue>
    </source>
</reference>
<evidence type="ECO:0000313" key="2">
    <source>
        <dbReference type="Proteomes" id="UP001066276"/>
    </source>
</evidence>
<organism evidence="1 2">
    <name type="scientific">Pleurodeles waltl</name>
    <name type="common">Iberian ribbed newt</name>
    <dbReference type="NCBI Taxonomy" id="8319"/>
    <lineage>
        <taxon>Eukaryota</taxon>
        <taxon>Metazoa</taxon>
        <taxon>Chordata</taxon>
        <taxon>Craniata</taxon>
        <taxon>Vertebrata</taxon>
        <taxon>Euteleostomi</taxon>
        <taxon>Amphibia</taxon>
        <taxon>Batrachia</taxon>
        <taxon>Caudata</taxon>
        <taxon>Salamandroidea</taxon>
        <taxon>Salamandridae</taxon>
        <taxon>Pleurodelinae</taxon>
        <taxon>Pleurodeles</taxon>
    </lineage>
</organism>
<gene>
    <name evidence="1" type="ORF">NDU88_009115</name>
</gene>
<evidence type="ECO:0000313" key="1">
    <source>
        <dbReference type="EMBL" id="KAJ1142802.1"/>
    </source>
</evidence>
<sequence length="146" mass="16280">MPVALDHKFQFSVRFYRLLRHQLAIYLAVRARMGHIKGGDMAQVVVLNLNYPRPREPWQATSVLSMRRRRQGILAGNAASSQRHMGKMHEHLQIRGDMLKCLLDVGTCLVASSDLPLLADLGVPTLNVADPAYEVLDSVLTNAPNP</sequence>